<keyword evidence="3" id="KW-0418">Kinase</keyword>
<protein>
    <recommendedName>
        <fullName evidence="5">Thiamine diphosphokinase</fullName>
        <ecNumber evidence="5">2.7.6.2</ecNumber>
    </recommendedName>
</protein>
<dbReference type="PANTHER" id="PTHR41299">
    <property type="entry name" value="THIAMINE PYROPHOSPHOKINASE"/>
    <property type="match status" value="1"/>
</dbReference>
<dbReference type="RefSeq" id="WP_085238114.1">
    <property type="nucleotide sequence ID" value="NZ_CP020773.1"/>
</dbReference>
<proteinExistence type="predicted"/>
<dbReference type="InterPro" id="IPR036759">
    <property type="entry name" value="TPK_catalytic_sf"/>
</dbReference>
<dbReference type="EC" id="2.7.6.2" evidence="5"/>
<name>A0AAC9WK10_9STAP</name>
<dbReference type="PANTHER" id="PTHR41299:SF1">
    <property type="entry name" value="THIAMINE PYROPHOSPHOKINASE"/>
    <property type="match status" value="1"/>
</dbReference>
<evidence type="ECO:0000256" key="5">
    <source>
        <dbReference type="NCBIfam" id="TIGR01378"/>
    </source>
</evidence>
<dbReference type="GO" id="GO:0004788">
    <property type="term" value="F:thiamine diphosphokinase activity"/>
    <property type="evidence" value="ECO:0007669"/>
    <property type="project" value="UniProtKB-UniRule"/>
</dbReference>
<dbReference type="InterPro" id="IPR036371">
    <property type="entry name" value="TPK_B1-bd_sf"/>
</dbReference>
<keyword evidence="1" id="KW-0808">Transferase</keyword>
<keyword evidence="8" id="KW-1185">Reference proteome</keyword>
<dbReference type="GO" id="GO:0009229">
    <property type="term" value="P:thiamine diphosphate biosynthetic process"/>
    <property type="evidence" value="ECO:0007669"/>
    <property type="project" value="InterPro"/>
</dbReference>
<dbReference type="InterPro" id="IPR007371">
    <property type="entry name" value="TPK_catalytic"/>
</dbReference>
<dbReference type="CDD" id="cd07995">
    <property type="entry name" value="TPK"/>
    <property type="match status" value="1"/>
</dbReference>
<feature type="domain" description="Thiamin pyrophosphokinase thiamin-binding" evidence="6">
    <location>
        <begin position="140"/>
        <end position="205"/>
    </location>
</feature>
<dbReference type="NCBIfam" id="TIGR01378">
    <property type="entry name" value="thi_PPkinase"/>
    <property type="match status" value="1"/>
</dbReference>
<dbReference type="SUPFAM" id="SSF63999">
    <property type="entry name" value="Thiamin pyrophosphokinase, catalytic domain"/>
    <property type="match status" value="1"/>
</dbReference>
<dbReference type="GO" id="GO:0030975">
    <property type="term" value="F:thiamine binding"/>
    <property type="evidence" value="ECO:0007669"/>
    <property type="project" value="InterPro"/>
</dbReference>
<evidence type="ECO:0000256" key="4">
    <source>
        <dbReference type="ARBA" id="ARBA00022840"/>
    </source>
</evidence>
<dbReference type="KEGG" id="slz:B5P37_10245"/>
<evidence type="ECO:0000256" key="1">
    <source>
        <dbReference type="ARBA" id="ARBA00022679"/>
    </source>
</evidence>
<evidence type="ECO:0000259" key="6">
    <source>
        <dbReference type="SMART" id="SM00983"/>
    </source>
</evidence>
<dbReference type="GO" id="GO:0016301">
    <property type="term" value="F:kinase activity"/>
    <property type="evidence" value="ECO:0007669"/>
    <property type="project" value="UniProtKB-KW"/>
</dbReference>
<accession>A0AAC9WK10</accession>
<keyword evidence="2" id="KW-0547">Nucleotide-binding</keyword>
<gene>
    <name evidence="7" type="ORF">B5P37_10245</name>
</gene>
<evidence type="ECO:0000256" key="2">
    <source>
        <dbReference type="ARBA" id="ARBA00022741"/>
    </source>
</evidence>
<evidence type="ECO:0000256" key="3">
    <source>
        <dbReference type="ARBA" id="ARBA00022777"/>
    </source>
</evidence>
<dbReference type="AlphaFoldDB" id="A0AAC9WK10"/>
<dbReference type="Pfam" id="PF04265">
    <property type="entry name" value="TPK_B1_binding"/>
    <property type="match status" value="1"/>
</dbReference>
<dbReference type="GO" id="GO:0006772">
    <property type="term" value="P:thiamine metabolic process"/>
    <property type="evidence" value="ECO:0007669"/>
    <property type="project" value="UniProtKB-UniRule"/>
</dbReference>
<dbReference type="SUPFAM" id="SSF63862">
    <property type="entry name" value="Thiamin pyrophosphokinase, substrate-binding domain"/>
    <property type="match status" value="1"/>
</dbReference>
<dbReference type="Pfam" id="PF04263">
    <property type="entry name" value="TPK_catalytic"/>
    <property type="match status" value="1"/>
</dbReference>
<dbReference type="EMBL" id="CP020773">
    <property type="protein sequence ID" value="ARJ51663.1"/>
    <property type="molecule type" value="Genomic_DNA"/>
</dbReference>
<keyword evidence="4" id="KW-0067">ATP-binding</keyword>
<dbReference type="GO" id="GO:0005524">
    <property type="term" value="F:ATP binding"/>
    <property type="evidence" value="ECO:0007669"/>
    <property type="project" value="UniProtKB-KW"/>
</dbReference>
<dbReference type="Proteomes" id="UP000242864">
    <property type="component" value="Chromosome"/>
</dbReference>
<reference evidence="7 8" key="1">
    <citation type="submission" date="2017-04" db="EMBL/GenBank/DDBJ databases">
        <authorList>
            <person name="Veseli I.A."/>
            <person name="Tang C."/>
            <person name="Pombert J.-F."/>
        </authorList>
    </citation>
    <scope>NUCLEOTIDE SEQUENCE [LARGE SCALE GENOMIC DNA]</scope>
    <source>
        <strain evidence="7 8">ATCC 700373</strain>
    </source>
</reference>
<dbReference type="SMART" id="SM00983">
    <property type="entry name" value="TPK_B1_binding"/>
    <property type="match status" value="1"/>
</dbReference>
<evidence type="ECO:0000313" key="7">
    <source>
        <dbReference type="EMBL" id="ARJ51663.1"/>
    </source>
</evidence>
<evidence type="ECO:0000313" key="8">
    <source>
        <dbReference type="Proteomes" id="UP000242864"/>
    </source>
</evidence>
<organism evidence="7 8">
    <name type="scientific">Staphylococcus lutrae</name>
    <dbReference type="NCBI Taxonomy" id="155085"/>
    <lineage>
        <taxon>Bacteria</taxon>
        <taxon>Bacillati</taxon>
        <taxon>Bacillota</taxon>
        <taxon>Bacilli</taxon>
        <taxon>Bacillales</taxon>
        <taxon>Staphylococcaceae</taxon>
        <taxon>Staphylococcus</taxon>
    </lineage>
</organism>
<dbReference type="Gene3D" id="3.40.50.10240">
    <property type="entry name" value="Thiamin pyrophosphokinase, catalytic domain"/>
    <property type="match status" value="1"/>
</dbReference>
<dbReference type="InterPro" id="IPR053149">
    <property type="entry name" value="TPK"/>
</dbReference>
<dbReference type="InterPro" id="IPR007373">
    <property type="entry name" value="Thiamin_PyroPKinase_B1-bd"/>
</dbReference>
<sequence>MTKGKIRLVCRMSGLPSCLLSHQETAWAGVDRGALILLQNGIVPEFAVGDFDSMTAEEREWMQSKIVVHPVPAEKADTDLALAVHQAVALGYSDIEIYGATGGRLDHFMGAMQLLQHPGFKHHHIKLIDAQNEIMYYPAGQYSIPYCAPYTYISFIPGRDEVVLSLSGFKYNLEAQSLERGRTLTVSNEFAADYGELTIHQGGVYVMRSRDE</sequence>
<dbReference type="InterPro" id="IPR006282">
    <property type="entry name" value="Thi_PPkinase"/>
</dbReference>